<name>A0A087DQT2_9BIFI</name>
<reference evidence="10 11" key="1">
    <citation type="submission" date="2014-03" db="EMBL/GenBank/DDBJ databases">
        <title>Genomics of Bifidobacteria.</title>
        <authorList>
            <person name="Ventura M."/>
            <person name="Milani C."/>
            <person name="Lugli G.A."/>
        </authorList>
    </citation>
    <scope>NUCLEOTIDE SEQUENCE [LARGE SCALE GENOMIC DNA]</scope>
    <source>
        <strain evidence="10 11">DSM 23968</strain>
    </source>
</reference>
<dbReference type="PANTHER" id="PTHR30455:SF2">
    <property type="entry name" value="TRANSCRIPTIONAL REPRESSOR NRDR"/>
    <property type="match status" value="1"/>
</dbReference>
<dbReference type="eggNOG" id="COG1327">
    <property type="taxonomic scope" value="Bacteria"/>
</dbReference>
<evidence type="ECO:0000256" key="2">
    <source>
        <dbReference type="ARBA" id="ARBA00022741"/>
    </source>
</evidence>
<comment type="function">
    <text evidence="7">Negatively regulates transcription of bacterial ribonucleotide reductase nrd genes and operons by binding to NrdR-boxes.</text>
</comment>
<comment type="caution">
    <text evidence="10">The sequence shown here is derived from an EMBL/GenBank/DDBJ whole genome shotgun (WGS) entry which is preliminary data.</text>
</comment>
<comment type="similarity">
    <text evidence="7">Belongs to the NrdR family.</text>
</comment>
<feature type="compositionally biased region" description="Gly residues" evidence="8">
    <location>
        <begin position="1"/>
        <end position="18"/>
    </location>
</feature>
<dbReference type="GO" id="GO:0005524">
    <property type="term" value="F:ATP binding"/>
    <property type="evidence" value="ECO:0007669"/>
    <property type="project" value="UniProtKB-UniRule"/>
</dbReference>
<feature type="domain" description="ATP-cone" evidence="9">
    <location>
        <begin position="102"/>
        <end position="192"/>
    </location>
</feature>
<dbReference type="InterPro" id="IPR003796">
    <property type="entry name" value="RNR_NrdR-like"/>
</dbReference>
<feature type="region of interest" description="Disordered" evidence="8">
    <location>
        <begin position="1"/>
        <end position="23"/>
    </location>
</feature>
<dbReference type="GO" id="GO:0045892">
    <property type="term" value="P:negative regulation of DNA-templated transcription"/>
    <property type="evidence" value="ECO:0007669"/>
    <property type="project" value="UniProtKB-UniRule"/>
</dbReference>
<feature type="zinc finger region" evidence="7">
    <location>
        <begin position="59"/>
        <end position="90"/>
    </location>
</feature>
<keyword evidence="7" id="KW-0479">Metal-binding</keyword>
<keyword evidence="7" id="KW-0863">Zinc-finger</keyword>
<evidence type="ECO:0000256" key="3">
    <source>
        <dbReference type="ARBA" id="ARBA00022840"/>
    </source>
</evidence>
<evidence type="ECO:0000313" key="11">
    <source>
        <dbReference type="Proteomes" id="UP000029004"/>
    </source>
</evidence>
<keyword evidence="7" id="KW-0862">Zinc</keyword>
<evidence type="ECO:0000256" key="6">
    <source>
        <dbReference type="ARBA" id="ARBA00023163"/>
    </source>
</evidence>
<dbReference type="NCBIfam" id="TIGR00244">
    <property type="entry name" value="transcriptional regulator NrdR"/>
    <property type="match status" value="1"/>
</dbReference>
<evidence type="ECO:0000256" key="8">
    <source>
        <dbReference type="SAM" id="MobiDB-lite"/>
    </source>
</evidence>
<organism evidence="10 11">
    <name type="scientific">Bifidobacterium stellenboschense</name>
    <dbReference type="NCBI Taxonomy" id="762211"/>
    <lineage>
        <taxon>Bacteria</taxon>
        <taxon>Bacillati</taxon>
        <taxon>Actinomycetota</taxon>
        <taxon>Actinomycetes</taxon>
        <taxon>Bifidobacteriales</taxon>
        <taxon>Bifidobacteriaceae</taxon>
        <taxon>Bifidobacterium</taxon>
    </lineage>
</organism>
<keyword evidence="2 7" id="KW-0547">Nucleotide-binding</keyword>
<dbReference type="GO" id="GO:0003677">
    <property type="term" value="F:DNA binding"/>
    <property type="evidence" value="ECO:0007669"/>
    <property type="project" value="UniProtKB-KW"/>
</dbReference>
<keyword evidence="11" id="KW-1185">Reference proteome</keyword>
<evidence type="ECO:0000256" key="1">
    <source>
        <dbReference type="ARBA" id="ARBA00022491"/>
    </source>
</evidence>
<keyword evidence="4 7" id="KW-0805">Transcription regulation</keyword>
<dbReference type="STRING" id="762211.BSTEL_0693"/>
<dbReference type="Pfam" id="PF03477">
    <property type="entry name" value="ATP-cone"/>
    <property type="match status" value="1"/>
</dbReference>
<sequence length="203" mass="22516">MTCMSGGGRGSSDGGRGFGAAARATVRRRPVPEMGAAARRNPVRTACGVGHAMVDGMHCPYCHHAETKVIETRVSEDGYSIRRRRMCLHCNKRFTTLETTTLLVEKRSGSLEPFNRDKVISGVRKACQGRPVKEDDLRKLGQRVEEDLRSTGQAQVTSDEVGKAILKPLKELDQVAYLRFASVYQNFENLSDFQQAIDALKEE</sequence>
<protein>
    <recommendedName>
        <fullName evidence="7">Transcriptional repressor NrdR</fullName>
    </recommendedName>
</protein>
<dbReference type="PROSITE" id="PS51161">
    <property type="entry name" value="ATP_CONE"/>
    <property type="match status" value="1"/>
</dbReference>
<dbReference type="InterPro" id="IPR055173">
    <property type="entry name" value="NrdR-like_N"/>
</dbReference>
<keyword evidence="1 7" id="KW-0678">Repressor</keyword>
<evidence type="ECO:0000256" key="5">
    <source>
        <dbReference type="ARBA" id="ARBA00023125"/>
    </source>
</evidence>
<evidence type="ECO:0000256" key="7">
    <source>
        <dbReference type="HAMAP-Rule" id="MF_00440"/>
    </source>
</evidence>
<dbReference type="EMBL" id="JGZP01000011">
    <property type="protein sequence ID" value="KFI97882.1"/>
    <property type="molecule type" value="Genomic_DNA"/>
</dbReference>
<proteinExistence type="inferred from homology"/>
<comment type="cofactor">
    <cofactor evidence="7">
        <name>Zn(2+)</name>
        <dbReference type="ChEBI" id="CHEBI:29105"/>
    </cofactor>
    <text evidence="7">Binds 1 zinc ion.</text>
</comment>
<evidence type="ECO:0000313" key="10">
    <source>
        <dbReference type="EMBL" id="KFI97882.1"/>
    </source>
</evidence>
<dbReference type="Pfam" id="PF22811">
    <property type="entry name" value="Zn_ribbon_NrdR"/>
    <property type="match status" value="1"/>
</dbReference>
<keyword evidence="6 7" id="KW-0804">Transcription</keyword>
<dbReference type="GO" id="GO:0008270">
    <property type="term" value="F:zinc ion binding"/>
    <property type="evidence" value="ECO:0007669"/>
    <property type="project" value="UniProtKB-UniRule"/>
</dbReference>
<dbReference type="PANTHER" id="PTHR30455">
    <property type="entry name" value="TRANSCRIPTIONAL REPRESSOR NRDR"/>
    <property type="match status" value="1"/>
</dbReference>
<dbReference type="AlphaFoldDB" id="A0A087DQT2"/>
<evidence type="ECO:0000259" key="9">
    <source>
        <dbReference type="PROSITE" id="PS51161"/>
    </source>
</evidence>
<gene>
    <name evidence="7" type="primary">nrdR</name>
    <name evidence="10" type="ORF">BSTEL_0693</name>
</gene>
<dbReference type="InterPro" id="IPR005144">
    <property type="entry name" value="ATP-cone_dom"/>
</dbReference>
<dbReference type="Proteomes" id="UP000029004">
    <property type="component" value="Unassembled WGS sequence"/>
</dbReference>
<dbReference type="HAMAP" id="MF_00440">
    <property type="entry name" value="NrdR"/>
    <property type="match status" value="1"/>
</dbReference>
<keyword evidence="3 7" id="KW-0067">ATP-binding</keyword>
<evidence type="ECO:0000256" key="4">
    <source>
        <dbReference type="ARBA" id="ARBA00023015"/>
    </source>
</evidence>
<keyword evidence="5 7" id="KW-0238">DNA-binding</keyword>
<accession>A0A087DQT2</accession>